<keyword evidence="6" id="KW-1185">Reference proteome</keyword>
<dbReference type="PRINTS" id="PR00032">
    <property type="entry name" value="HTHARAC"/>
</dbReference>
<comment type="caution">
    <text evidence="5">The sequence shown here is derived from an EMBL/GenBank/DDBJ whole genome shotgun (WGS) entry which is preliminary data.</text>
</comment>
<dbReference type="PANTHER" id="PTHR46796:SF6">
    <property type="entry name" value="ARAC SUBFAMILY"/>
    <property type="match status" value="1"/>
</dbReference>
<proteinExistence type="predicted"/>
<evidence type="ECO:0000313" key="6">
    <source>
        <dbReference type="Proteomes" id="UP001231915"/>
    </source>
</evidence>
<accession>A0ABT7EP42</accession>
<dbReference type="PANTHER" id="PTHR46796">
    <property type="entry name" value="HTH-TYPE TRANSCRIPTIONAL ACTIVATOR RHAS-RELATED"/>
    <property type="match status" value="1"/>
</dbReference>
<evidence type="ECO:0000256" key="3">
    <source>
        <dbReference type="ARBA" id="ARBA00023163"/>
    </source>
</evidence>
<dbReference type="Pfam" id="PF12833">
    <property type="entry name" value="HTH_18"/>
    <property type="match status" value="1"/>
</dbReference>
<dbReference type="InterPro" id="IPR020449">
    <property type="entry name" value="Tscrpt_reg_AraC-type_HTH"/>
</dbReference>
<dbReference type="PROSITE" id="PS00041">
    <property type="entry name" value="HTH_ARAC_FAMILY_1"/>
    <property type="match status" value="1"/>
</dbReference>
<gene>
    <name evidence="5" type="ORF">QNM18_17365</name>
</gene>
<dbReference type="RefSeq" id="WP_284137948.1">
    <property type="nucleotide sequence ID" value="NZ_JASJUT010000008.1"/>
</dbReference>
<dbReference type="InterPro" id="IPR018060">
    <property type="entry name" value="HTH_AraC"/>
</dbReference>
<keyword evidence="3" id="KW-0804">Transcription</keyword>
<dbReference type="Proteomes" id="UP001231915">
    <property type="component" value="Unassembled WGS sequence"/>
</dbReference>
<organism evidence="5 6">
    <name type="scientific">Pseudoalteromonas obscura</name>
    <dbReference type="NCBI Taxonomy" id="3048491"/>
    <lineage>
        <taxon>Bacteria</taxon>
        <taxon>Pseudomonadati</taxon>
        <taxon>Pseudomonadota</taxon>
        <taxon>Gammaproteobacteria</taxon>
        <taxon>Alteromonadales</taxon>
        <taxon>Pseudoalteromonadaceae</taxon>
        <taxon>Pseudoalteromonas</taxon>
    </lineage>
</organism>
<keyword evidence="2" id="KW-0238">DNA-binding</keyword>
<dbReference type="EMBL" id="JASJUT010000008">
    <property type="protein sequence ID" value="MDK2596822.1"/>
    <property type="molecule type" value="Genomic_DNA"/>
</dbReference>
<dbReference type="Gene3D" id="1.10.10.60">
    <property type="entry name" value="Homeodomain-like"/>
    <property type="match status" value="2"/>
</dbReference>
<evidence type="ECO:0000259" key="4">
    <source>
        <dbReference type="PROSITE" id="PS01124"/>
    </source>
</evidence>
<dbReference type="InterPro" id="IPR018062">
    <property type="entry name" value="HTH_AraC-typ_CS"/>
</dbReference>
<dbReference type="InterPro" id="IPR050204">
    <property type="entry name" value="AraC_XylS_family_regulators"/>
</dbReference>
<dbReference type="SUPFAM" id="SSF46689">
    <property type="entry name" value="Homeodomain-like"/>
    <property type="match status" value="2"/>
</dbReference>
<dbReference type="PROSITE" id="PS01124">
    <property type="entry name" value="HTH_ARAC_FAMILY_2"/>
    <property type="match status" value="1"/>
</dbReference>
<evidence type="ECO:0000313" key="5">
    <source>
        <dbReference type="EMBL" id="MDK2596822.1"/>
    </source>
</evidence>
<keyword evidence="1" id="KW-0805">Transcription regulation</keyword>
<protein>
    <submittedName>
        <fullName evidence="5">AraC family transcriptional regulator</fullName>
    </submittedName>
</protein>
<feature type="domain" description="HTH araC/xylS-type" evidence="4">
    <location>
        <begin position="201"/>
        <end position="300"/>
    </location>
</feature>
<dbReference type="InterPro" id="IPR009057">
    <property type="entry name" value="Homeodomain-like_sf"/>
</dbReference>
<sequence>MKSTLKFFNYDSDTPSNCGQVLDIEFSSKSLHWPGVLLEKGSSPHFYPNNVYTPYFYFALGLEHDLHWNVKTAVDGMMALKTAPGDIWINPPESPFSHTIDEPCYFVILAIERDVFIESCTLSINDKALQFLNNYNVHDETIKGIMELFLLEAKSGGKNGYAYLKNLVSLLATHYIQNYSNFTDLQNARATASNFDQQQIDKVDIYIAYNINKPITVDEMADLLYCSKFYFLREFKKFMGITPYQYLMNKRLEEAKRRLSSSQKNDIASIGLDLGFNDQSHFTRSFKKQFGMTPGQFRNKTVKQ</sequence>
<reference evidence="5 6" key="1">
    <citation type="submission" date="2023-05" db="EMBL/GenBank/DDBJ databases">
        <title>Pseudoalteromonas ardens sp. nov., Pseudoalteromonas obscura sp. nov., and Pseudoalteromonas umbrosa sp. nov., isolated from the coral Montipora capitata.</title>
        <authorList>
            <person name="Thomas E.M."/>
            <person name="Smith E.M."/>
            <person name="Papke E."/>
            <person name="Shlafstein M.D."/>
            <person name="Oline D.K."/>
            <person name="Videau P."/>
            <person name="Saw J.H."/>
            <person name="Strangman W.K."/>
            <person name="Ushijima B."/>
        </authorList>
    </citation>
    <scope>NUCLEOTIDE SEQUENCE [LARGE SCALE GENOMIC DNA]</scope>
    <source>
        <strain evidence="5 6">P94</strain>
    </source>
</reference>
<name>A0ABT7EP42_9GAMM</name>
<evidence type="ECO:0000256" key="1">
    <source>
        <dbReference type="ARBA" id="ARBA00023015"/>
    </source>
</evidence>
<dbReference type="SMART" id="SM00342">
    <property type="entry name" value="HTH_ARAC"/>
    <property type="match status" value="1"/>
</dbReference>
<evidence type="ECO:0000256" key="2">
    <source>
        <dbReference type="ARBA" id="ARBA00023125"/>
    </source>
</evidence>